<name>T0FKY2_9LEPT</name>
<evidence type="ECO:0000259" key="1">
    <source>
        <dbReference type="Pfam" id="PF13276"/>
    </source>
</evidence>
<accession>T0FKY2</accession>
<keyword evidence="3" id="KW-1185">Reference proteome</keyword>
<dbReference type="PANTHER" id="PTHR46889:SF4">
    <property type="entry name" value="TRANSPOSASE INSO FOR INSERTION SEQUENCE ELEMENT IS911B-RELATED"/>
    <property type="match status" value="1"/>
</dbReference>
<evidence type="ECO:0000313" key="2">
    <source>
        <dbReference type="EMBL" id="EQA78440.1"/>
    </source>
</evidence>
<dbReference type="InterPro" id="IPR050900">
    <property type="entry name" value="Transposase_IS3/IS150/IS904"/>
</dbReference>
<gene>
    <name evidence="2" type="ORF">LEP1GSC193_4111</name>
</gene>
<dbReference type="AlphaFoldDB" id="T0FKY2"/>
<sequence>MKYTYIKKNHSPVKKTCKILNVSKSGYYECLKREDSERVKSNQKLDERIRILFEEHENRSGYLRIHQDLRSEGLVISKNRVYRRMRKLGLKADRKRSFRPVTTNSKHKLPVAPNLLNQNFQSSNLNKIWLSDITYIPIAGKWAYLFAIKDLFKRDHWLGIRFYIGDGTSLEGF</sequence>
<proteinExistence type="predicted"/>
<protein>
    <submittedName>
        <fullName evidence="2">HTH-like domain protein</fullName>
    </submittedName>
</protein>
<comment type="caution">
    <text evidence="2">The sequence shown here is derived from an EMBL/GenBank/DDBJ whole genome shotgun (WGS) entry which is preliminary data.</text>
</comment>
<dbReference type="PANTHER" id="PTHR46889">
    <property type="entry name" value="TRANSPOSASE INSF FOR INSERTION SEQUENCE IS3B-RELATED"/>
    <property type="match status" value="1"/>
</dbReference>
<dbReference type="RefSeq" id="WP_021064802.1">
    <property type="nucleotide sequence ID" value="NZ_AOHD02000066.1"/>
</dbReference>
<dbReference type="Pfam" id="PF13276">
    <property type="entry name" value="HTH_21"/>
    <property type="match status" value="1"/>
</dbReference>
<dbReference type="EMBL" id="AOHD02000066">
    <property type="protein sequence ID" value="EQA78440.1"/>
    <property type="molecule type" value="Genomic_DNA"/>
</dbReference>
<evidence type="ECO:0000313" key="3">
    <source>
        <dbReference type="Proteomes" id="UP000015445"/>
    </source>
</evidence>
<feature type="domain" description="HTH-like" evidence="1">
    <location>
        <begin position="42"/>
        <end position="96"/>
    </location>
</feature>
<organism evidence="2 3">
    <name type="scientific">Leptospira alstonii serovar Pingchang str. 80-412</name>
    <dbReference type="NCBI Taxonomy" id="1218564"/>
    <lineage>
        <taxon>Bacteria</taxon>
        <taxon>Pseudomonadati</taxon>
        <taxon>Spirochaetota</taxon>
        <taxon>Spirochaetia</taxon>
        <taxon>Leptospirales</taxon>
        <taxon>Leptospiraceae</taxon>
        <taxon>Leptospira</taxon>
    </lineage>
</organism>
<dbReference type="Proteomes" id="UP000015445">
    <property type="component" value="Unassembled WGS sequence"/>
</dbReference>
<dbReference type="InterPro" id="IPR025948">
    <property type="entry name" value="HTH-like_dom"/>
</dbReference>
<reference evidence="2" key="1">
    <citation type="submission" date="2013-05" db="EMBL/GenBank/DDBJ databases">
        <authorList>
            <person name="Harkins D.M."/>
            <person name="Durkin A.S."/>
            <person name="Brinkac L.M."/>
            <person name="Haft D.H."/>
            <person name="Selengut J.D."/>
            <person name="Sanka R."/>
            <person name="DePew J."/>
            <person name="Purushe J."/>
            <person name="Galloway R.L."/>
            <person name="Vinetz J.M."/>
            <person name="Sutton G.G."/>
            <person name="Nierman W.C."/>
            <person name="Fouts D.E."/>
        </authorList>
    </citation>
    <scope>NUCLEOTIDE SEQUENCE [LARGE SCALE GENOMIC DNA]</scope>
    <source>
        <strain evidence="2">80-412</strain>
    </source>
</reference>